<proteinExistence type="predicted"/>
<evidence type="ECO:0000259" key="1">
    <source>
        <dbReference type="Pfam" id="PF05444"/>
    </source>
</evidence>
<dbReference type="EnsemblMetazoa" id="SCAU006715-RA">
    <property type="protein sequence ID" value="SCAU006715-PA"/>
    <property type="gene ID" value="SCAU006715"/>
</dbReference>
<feature type="domain" description="DUF753" evidence="1">
    <location>
        <begin position="121"/>
        <end position="188"/>
    </location>
</feature>
<name>A0A1I8PC34_STOCA</name>
<dbReference type="PANTHER" id="PTHR21721">
    <property type="entry name" value="GH09876P-RELATED"/>
    <property type="match status" value="1"/>
</dbReference>
<dbReference type="OrthoDB" id="7943935at2759"/>
<sequence length="211" mass="23909">MIQLLWCLIKYNSSNLEMHSKYLFLSVLAFCLFESITAYRPRTCYSCKGINCMRTSRETTKQCSDPLDYCVTIFDNFNVIQKGCSYEIQESLRRRCDNNSVECHKCNTDRCNTLGQADYMCIQCDSSQNAKCASAPMELKPTRCGSPTAPNSYCFVQYNGKVIQRGCSRSVVEQEACKENPDCMLCLAGDIRVCNTANFKPGSLSLERIQL</sequence>
<accession>A0A1I8PC34</accession>
<gene>
    <name evidence="2" type="primary">106081344</name>
</gene>
<dbReference type="Proteomes" id="UP000095300">
    <property type="component" value="Unassembled WGS sequence"/>
</dbReference>
<evidence type="ECO:0000313" key="3">
    <source>
        <dbReference type="Proteomes" id="UP000095300"/>
    </source>
</evidence>
<evidence type="ECO:0000313" key="2">
    <source>
        <dbReference type="EnsemblMetazoa" id="SCAU006715-PA"/>
    </source>
</evidence>
<reference evidence="2" key="1">
    <citation type="submission" date="2020-05" db="UniProtKB">
        <authorList>
            <consortium name="EnsemblMetazoa"/>
        </authorList>
    </citation>
    <scope>IDENTIFICATION</scope>
    <source>
        <strain evidence="2">USDA</strain>
    </source>
</reference>
<dbReference type="Pfam" id="PF05444">
    <property type="entry name" value="DUF753"/>
    <property type="match status" value="2"/>
</dbReference>
<protein>
    <recommendedName>
        <fullName evidence="1">DUF753 domain-containing protein</fullName>
    </recommendedName>
</protein>
<feature type="domain" description="DUF753" evidence="1">
    <location>
        <begin position="43"/>
        <end position="112"/>
    </location>
</feature>
<organism evidence="2 3">
    <name type="scientific">Stomoxys calcitrans</name>
    <name type="common">Stable fly</name>
    <name type="synonym">Conops calcitrans</name>
    <dbReference type="NCBI Taxonomy" id="35570"/>
    <lineage>
        <taxon>Eukaryota</taxon>
        <taxon>Metazoa</taxon>
        <taxon>Ecdysozoa</taxon>
        <taxon>Arthropoda</taxon>
        <taxon>Hexapoda</taxon>
        <taxon>Insecta</taxon>
        <taxon>Pterygota</taxon>
        <taxon>Neoptera</taxon>
        <taxon>Endopterygota</taxon>
        <taxon>Diptera</taxon>
        <taxon>Brachycera</taxon>
        <taxon>Muscomorpha</taxon>
        <taxon>Muscoidea</taxon>
        <taxon>Muscidae</taxon>
        <taxon>Stomoxys</taxon>
    </lineage>
</organism>
<keyword evidence="3" id="KW-1185">Reference proteome</keyword>
<dbReference type="STRING" id="35570.A0A1I8PC34"/>
<dbReference type="PANTHER" id="PTHR21721:SF26">
    <property type="entry name" value="DUF753 DOMAIN-CONTAINING PROTEIN-RELATED"/>
    <property type="match status" value="1"/>
</dbReference>
<dbReference type="AlphaFoldDB" id="A0A1I8PC34"/>
<dbReference type="InterPro" id="IPR008472">
    <property type="entry name" value="DUF753"/>
</dbReference>
<dbReference type="VEuPathDB" id="VectorBase:SCAU006715"/>
<dbReference type="KEGG" id="scac:106081344"/>